<gene>
    <name evidence="4" type="ORF">FWK35_00025922</name>
</gene>
<dbReference type="AlphaFoldDB" id="A0A6G0VYH7"/>
<keyword evidence="5" id="KW-1185">Reference proteome</keyword>
<dbReference type="EMBL" id="VUJU01010453">
    <property type="protein sequence ID" value="KAF0714305.1"/>
    <property type="molecule type" value="Genomic_DNA"/>
</dbReference>
<evidence type="ECO:0000259" key="2">
    <source>
        <dbReference type="Pfam" id="PF21787"/>
    </source>
</evidence>
<protein>
    <submittedName>
        <fullName evidence="4">Transposable element P transposase</fullName>
    </submittedName>
</protein>
<comment type="caution">
    <text evidence="4">The sequence shown here is derived from an EMBL/GenBank/DDBJ whole genome shotgun (WGS) entry which is preliminary data.</text>
</comment>
<feature type="domain" description="THAP9-like helix-turn-helix" evidence="1">
    <location>
        <begin position="201"/>
        <end position="251"/>
    </location>
</feature>
<name>A0A6G0VYH7_APHCR</name>
<sequence length="545" mass="64038">MVGRILVRLNILYFQFLITIKIGFEDYNTLMFNNCKIWVEHSKNQSIINNYVNYGFQKIKSFTICSDHFTENDYRIWTDKKAKKKKQNVTMVQNTKDPSIMDKVPGWSPRKQGLNIKSNMCRIPVHKPRSLNFGLSQTDSDSNSLKNTGHNSIEFTNKINKLKNEIRYYQKSMYAKNKQLCELKKQLKNKQKYQVIYDNSLLKTQIKLMNKNKKPGEEKSFALRLYYNSPKGYLFMRRYLCLSTIRSLRRWLHCLNFTCGLNDNIFEIMKNKFTSSTLSEKAVSIIFDEMSIKRFVTYNSQNDVFSGFEDFGAIMETDNNLLCNQALVIMVKGIKHPWKQVVDLIPKVIICDQGTNNQKLRNILQITINEPFLTFEDEKIYFMYDTPHLIKYVRNNLKKYDFMYKNEVYSSSDIIQLYYIDKNKTPRLASKLKEQHIQLPSFSPMRVCLATQTFSHTVSSAMFTLIANNLMNSKPLNTAKFMILFDVFNSCSFDEPKIFRKPLTNNSKHWVSLNDSYEVLTKLEIQNSKKNSHRVLVASFQILIV</sequence>
<evidence type="ECO:0000259" key="1">
    <source>
        <dbReference type="Pfam" id="PF12017"/>
    </source>
</evidence>
<evidence type="ECO:0000313" key="4">
    <source>
        <dbReference type="EMBL" id="KAF0714305.1"/>
    </source>
</evidence>
<dbReference type="InterPro" id="IPR048366">
    <property type="entry name" value="TNP-like_GBD"/>
</dbReference>
<dbReference type="OrthoDB" id="6609558at2759"/>
<feature type="domain" description="Transposable element P transposase-like GTP-binding insertion" evidence="3">
    <location>
        <begin position="388"/>
        <end position="493"/>
    </location>
</feature>
<reference evidence="4 5" key="1">
    <citation type="submission" date="2019-08" db="EMBL/GenBank/DDBJ databases">
        <title>Whole genome of Aphis craccivora.</title>
        <authorList>
            <person name="Voronova N.V."/>
            <person name="Shulinski R.S."/>
            <person name="Bandarenka Y.V."/>
            <person name="Zhorov D.G."/>
            <person name="Warner D."/>
        </authorList>
    </citation>
    <scope>NUCLEOTIDE SEQUENCE [LARGE SCALE GENOMIC DNA]</scope>
    <source>
        <strain evidence="4">180601</strain>
        <tissue evidence="4">Whole Body</tissue>
    </source>
</reference>
<dbReference type="Pfam" id="PF12017">
    <property type="entry name" value="Tnp_P_element"/>
    <property type="match status" value="1"/>
</dbReference>
<evidence type="ECO:0000313" key="5">
    <source>
        <dbReference type="Proteomes" id="UP000478052"/>
    </source>
</evidence>
<accession>A0A6G0VYH7</accession>
<feature type="domain" description="Transposable element P transposase-like RNase H" evidence="2">
    <location>
        <begin position="258"/>
        <end position="343"/>
    </location>
</feature>
<dbReference type="Proteomes" id="UP000478052">
    <property type="component" value="Unassembled WGS sequence"/>
</dbReference>
<dbReference type="Pfam" id="PF21788">
    <property type="entry name" value="TNP-like_GBD"/>
    <property type="match status" value="1"/>
</dbReference>
<evidence type="ECO:0000259" key="3">
    <source>
        <dbReference type="Pfam" id="PF21788"/>
    </source>
</evidence>
<dbReference type="InterPro" id="IPR048365">
    <property type="entry name" value="TNP-like_RNaseH_N"/>
</dbReference>
<dbReference type="Pfam" id="PF21787">
    <property type="entry name" value="TNP-like_RNaseH_N"/>
    <property type="match status" value="1"/>
</dbReference>
<proteinExistence type="predicted"/>
<dbReference type="InterPro" id="IPR021896">
    <property type="entry name" value="THAP9-like_HTH"/>
</dbReference>
<organism evidence="4 5">
    <name type="scientific">Aphis craccivora</name>
    <name type="common">Cowpea aphid</name>
    <dbReference type="NCBI Taxonomy" id="307492"/>
    <lineage>
        <taxon>Eukaryota</taxon>
        <taxon>Metazoa</taxon>
        <taxon>Ecdysozoa</taxon>
        <taxon>Arthropoda</taxon>
        <taxon>Hexapoda</taxon>
        <taxon>Insecta</taxon>
        <taxon>Pterygota</taxon>
        <taxon>Neoptera</taxon>
        <taxon>Paraneoptera</taxon>
        <taxon>Hemiptera</taxon>
        <taxon>Sternorrhyncha</taxon>
        <taxon>Aphidomorpha</taxon>
        <taxon>Aphidoidea</taxon>
        <taxon>Aphididae</taxon>
        <taxon>Aphidini</taxon>
        <taxon>Aphis</taxon>
        <taxon>Aphis</taxon>
    </lineage>
</organism>